<dbReference type="Gene3D" id="1.20.1090.10">
    <property type="entry name" value="Dehydroquinate synthase-like - alpha domain"/>
    <property type="match status" value="1"/>
</dbReference>
<gene>
    <name evidence="11" type="ORF">QBC35DRAFT_488516</name>
</gene>
<dbReference type="InterPro" id="IPR039697">
    <property type="entry name" value="Alcohol_dehydrogenase_Fe"/>
</dbReference>
<dbReference type="GO" id="GO:0005739">
    <property type="term" value="C:mitochondrion"/>
    <property type="evidence" value="ECO:0007669"/>
    <property type="project" value="UniProtKB-SubCell"/>
</dbReference>
<accession>A0AAN6X3V8</accession>
<evidence type="ECO:0000256" key="5">
    <source>
        <dbReference type="ARBA" id="ARBA00022946"/>
    </source>
</evidence>
<dbReference type="InterPro" id="IPR042157">
    <property type="entry name" value="HOT"/>
</dbReference>
<dbReference type="FunFam" id="3.40.50.1970:FF:000009">
    <property type="entry name" value="Fe-containing alcohol dehydrogenase"/>
    <property type="match status" value="1"/>
</dbReference>
<reference evidence="11" key="2">
    <citation type="submission" date="2023-05" db="EMBL/GenBank/DDBJ databases">
        <authorList>
            <consortium name="Lawrence Berkeley National Laboratory"/>
            <person name="Steindorff A."/>
            <person name="Hensen N."/>
            <person name="Bonometti L."/>
            <person name="Westerberg I."/>
            <person name="Brannstrom I.O."/>
            <person name="Guillou S."/>
            <person name="Cros-Aarteil S."/>
            <person name="Calhoun S."/>
            <person name="Haridas S."/>
            <person name="Kuo A."/>
            <person name="Mondo S."/>
            <person name="Pangilinan J."/>
            <person name="Riley R."/>
            <person name="Labutti K."/>
            <person name="Andreopoulos B."/>
            <person name="Lipzen A."/>
            <person name="Chen C."/>
            <person name="Yanf M."/>
            <person name="Daum C."/>
            <person name="Ng V."/>
            <person name="Clum A."/>
            <person name="Ohm R."/>
            <person name="Martin F."/>
            <person name="Silar P."/>
            <person name="Natvig D."/>
            <person name="Lalanne C."/>
            <person name="Gautier V."/>
            <person name="Ament-Velasquez S.L."/>
            <person name="Kruys A."/>
            <person name="Hutchinson M.I."/>
            <person name="Powell A.J."/>
            <person name="Barry K."/>
            <person name="Miller A.N."/>
            <person name="Grigoriev I.V."/>
            <person name="Debuchy R."/>
            <person name="Gladieux P."/>
            <person name="Thoren M.H."/>
            <person name="Johannesson H."/>
        </authorList>
    </citation>
    <scope>NUCLEOTIDE SEQUENCE</scope>
    <source>
        <strain evidence="11">PSN309</strain>
    </source>
</reference>
<dbReference type="PANTHER" id="PTHR11496">
    <property type="entry name" value="ALCOHOL DEHYDROGENASE"/>
    <property type="match status" value="1"/>
</dbReference>
<protein>
    <recommendedName>
        <fullName evidence="4">hydroxyacid-oxoacid transhydrogenase</fullName>
        <ecNumber evidence="4">1.1.99.24</ecNumber>
    </recommendedName>
</protein>
<dbReference type="EC" id="1.1.99.24" evidence="4"/>
<dbReference type="PANTHER" id="PTHR11496:SF83">
    <property type="entry name" value="HYDROXYACID-OXOACID TRANSHYDROGENASE, MITOCHONDRIAL"/>
    <property type="match status" value="1"/>
</dbReference>
<keyword evidence="12" id="KW-1185">Reference proteome</keyword>
<keyword evidence="6" id="KW-0560">Oxidoreductase</keyword>
<keyword evidence="5" id="KW-0809">Transit peptide</keyword>
<evidence type="ECO:0000259" key="9">
    <source>
        <dbReference type="Pfam" id="PF00465"/>
    </source>
</evidence>
<dbReference type="Proteomes" id="UP001302126">
    <property type="component" value="Unassembled WGS sequence"/>
</dbReference>
<evidence type="ECO:0000256" key="8">
    <source>
        <dbReference type="ARBA" id="ARBA00049496"/>
    </source>
</evidence>
<dbReference type="Gene3D" id="3.40.50.1970">
    <property type="match status" value="1"/>
</dbReference>
<comment type="catalytic activity">
    <reaction evidence="1">
        <text>(S)-3-hydroxybutanoate + 2-oxoglutarate = (R)-2-hydroxyglutarate + acetoacetate</text>
        <dbReference type="Rhea" id="RHEA:23048"/>
        <dbReference type="ChEBI" id="CHEBI:11047"/>
        <dbReference type="ChEBI" id="CHEBI:13705"/>
        <dbReference type="ChEBI" id="CHEBI:15801"/>
        <dbReference type="ChEBI" id="CHEBI:16810"/>
        <dbReference type="EC" id="1.1.99.24"/>
    </reaction>
</comment>
<dbReference type="GO" id="GO:0046872">
    <property type="term" value="F:metal ion binding"/>
    <property type="evidence" value="ECO:0007669"/>
    <property type="project" value="InterPro"/>
</dbReference>
<dbReference type="FunFam" id="1.20.1090.10:FF:000003">
    <property type="entry name" value="Probable hydroxyacid-oxoacid transhydrogenase, mitochondrial"/>
    <property type="match status" value="1"/>
</dbReference>
<dbReference type="GO" id="GO:0047988">
    <property type="term" value="F:hydroxyacid-oxoacid transhydrogenase activity"/>
    <property type="evidence" value="ECO:0007669"/>
    <property type="project" value="UniProtKB-EC"/>
</dbReference>
<evidence type="ECO:0000256" key="4">
    <source>
        <dbReference type="ARBA" id="ARBA00013182"/>
    </source>
</evidence>
<organism evidence="11 12">
    <name type="scientific">Podospora australis</name>
    <dbReference type="NCBI Taxonomy" id="1536484"/>
    <lineage>
        <taxon>Eukaryota</taxon>
        <taxon>Fungi</taxon>
        <taxon>Dikarya</taxon>
        <taxon>Ascomycota</taxon>
        <taxon>Pezizomycotina</taxon>
        <taxon>Sordariomycetes</taxon>
        <taxon>Sordariomycetidae</taxon>
        <taxon>Sordariales</taxon>
        <taxon>Podosporaceae</taxon>
        <taxon>Podospora</taxon>
    </lineage>
</organism>
<dbReference type="Pfam" id="PF25137">
    <property type="entry name" value="ADH_Fe_C"/>
    <property type="match status" value="1"/>
</dbReference>
<comment type="catalytic activity">
    <reaction evidence="8">
        <text>4-hydroxybutanoate + 2-oxoglutarate = (R)-2-hydroxyglutarate + succinate semialdehyde</text>
        <dbReference type="Rhea" id="RHEA:24734"/>
        <dbReference type="ChEBI" id="CHEBI:15801"/>
        <dbReference type="ChEBI" id="CHEBI:16724"/>
        <dbReference type="ChEBI" id="CHEBI:16810"/>
        <dbReference type="ChEBI" id="CHEBI:57706"/>
        <dbReference type="EC" id="1.1.99.24"/>
    </reaction>
</comment>
<evidence type="ECO:0000313" key="12">
    <source>
        <dbReference type="Proteomes" id="UP001302126"/>
    </source>
</evidence>
<dbReference type="CDD" id="cd08190">
    <property type="entry name" value="HOT"/>
    <property type="match status" value="1"/>
</dbReference>
<keyword evidence="7" id="KW-0496">Mitochondrion</keyword>
<evidence type="ECO:0000256" key="3">
    <source>
        <dbReference type="ARBA" id="ARBA00010005"/>
    </source>
</evidence>
<comment type="subcellular location">
    <subcellularLocation>
        <location evidence="2">Mitochondrion</location>
    </subcellularLocation>
</comment>
<dbReference type="SUPFAM" id="SSF56796">
    <property type="entry name" value="Dehydroquinate synthase-like"/>
    <property type="match status" value="1"/>
</dbReference>
<sequence length="507" mass="54810">MSSSAIRVLPNRAAKAVNLLRTIQYTHPPSCPCHSNPGHHHNHHHHVSASNTVSRFAARTNSNKRRYATPTDRGQLKEYAFEMAASSIRFGPGATREVGMDLSNMGAKRVAVVTDETVDKLEAMRVVREALDAQPGVEYRVYNKVRIEPKDYSIKEAISWTLPFAPDAFLAVGGGSVIDTAKLMNLYSCYPEADFMDFVNAPLGKGLPIERKLKPLIAVPTTAGTGSETTGTAIFDLASRRAKTGIAHRNLKPTLGICDPLNTRTMPSAVKASSGLDVLCHSLESWTAIPYHERTPRPTNPIVRPAYQGSNPISDIFSLSALRATVKYLPRAVKDPEDMEAQSEMLLAATLAGVGFGNAGVHLCHGMSYPVSGQNPGYQHAGYEVDAPIIPHGVSVAVTAPAVFKFTAASNPERHLAAAECFGVDVSNVKRESAGEVLSEALTKFLADLGDQPAGLEDLGFGREHIDELVEGTIPQQRVLVLAPGLAKELEQEREQLRGLFEESLAH</sequence>
<evidence type="ECO:0000256" key="1">
    <source>
        <dbReference type="ARBA" id="ARBA00000813"/>
    </source>
</evidence>
<dbReference type="AlphaFoldDB" id="A0AAN6X3V8"/>
<dbReference type="Pfam" id="PF00465">
    <property type="entry name" value="Fe-ADH"/>
    <property type="match status" value="1"/>
</dbReference>
<comment type="caution">
    <text evidence="11">The sequence shown here is derived from an EMBL/GenBank/DDBJ whole genome shotgun (WGS) entry which is preliminary data.</text>
</comment>
<evidence type="ECO:0000256" key="2">
    <source>
        <dbReference type="ARBA" id="ARBA00004173"/>
    </source>
</evidence>
<feature type="domain" description="Fe-containing alcohol dehydrogenase-like C-terminal" evidence="10">
    <location>
        <begin position="309"/>
        <end position="482"/>
    </location>
</feature>
<feature type="domain" description="Alcohol dehydrogenase iron-type/glycerol dehydrogenase GldA" evidence="9">
    <location>
        <begin position="86"/>
        <end position="260"/>
    </location>
</feature>
<name>A0AAN6X3V8_9PEZI</name>
<dbReference type="InterPro" id="IPR056798">
    <property type="entry name" value="ADH_Fe_C"/>
</dbReference>
<proteinExistence type="inferred from homology"/>
<evidence type="ECO:0000256" key="6">
    <source>
        <dbReference type="ARBA" id="ARBA00023002"/>
    </source>
</evidence>
<evidence type="ECO:0000256" key="7">
    <source>
        <dbReference type="ARBA" id="ARBA00023128"/>
    </source>
</evidence>
<dbReference type="GO" id="GO:0004022">
    <property type="term" value="F:alcohol dehydrogenase (NAD+) activity"/>
    <property type="evidence" value="ECO:0007669"/>
    <property type="project" value="InterPro"/>
</dbReference>
<dbReference type="EMBL" id="MU864362">
    <property type="protein sequence ID" value="KAK4190917.1"/>
    <property type="molecule type" value="Genomic_DNA"/>
</dbReference>
<dbReference type="InterPro" id="IPR001670">
    <property type="entry name" value="ADH_Fe/GldA"/>
</dbReference>
<evidence type="ECO:0000259" key="10">
    <source>
        <dbReference type="Pfam" id="PF25137"/>
    </source>
</evidence>
<evidence type="ECO:0000313" key="11">
    <source>
        <dbReference type="EMBL" id="KAK4190917.1"/>
    </source>
</evidence>
<comment type="similarity">
    <text evidence="3">Belongs to the iron-containing alcohol dehydrogenase family. Hydroxyacid-oxoacid transhydrogenase subfamily.</text>
</comment>
<reference evidence="11" key="1">
    <citation type="journal article" date="2023" name="Mol. Phylogenet. Evol.">
        <title>Genome-scale phylogeny and comparative genomics of the fungal order Sordariales.</title>
        <authorList>
            <person name="Hensen N."/>
            <person name="Bonometti L."/>
            <person name="Westerberg I."/>
            <person name="Brannstrom I.O."/>
            <person name="Guillou S."/>
            <person name="Cros-Aarteil S."/>
            <person name="Calhoun S."/>
            <person name="Haridas S."/>
            <person name="Kuo A."/>
            <person name="Mondo S."/>
            <person name="Pangilinan J."/>
            <person name="Riley R."/>
            <person name="LaButti K."/>
            <person name="Andreopoulos B."/>
            <person name="Lipzen A."/>
            <person name="Chen C."/>
            <person name="Yan M."/>
            <person name="Daum C."/>
            <person name="Ng V."/>
            <person name="Clum A."/>
            <person name="Steindorff A."/>
            <person name="Ohm R.A."/>
            <person name="Martin F."/>
            <person name="Silar P."/>
            <person name="Natvig D.O."/>
            <person name="Lalanne C."/>
            <person name="Gautier V."/>
            <person name="Ament-Velasquez S.L."/>
            <person name="Kruys A."/>
            <person name="Hutchinson M.I."/>
            <person name="Powell A.J."/>
            <person name="Barry K."/>
            <person name="Miller A.N."/>
            <person name="Grigoriev I.V."/>
            <person name="Debuchy R."/>
            <person name="Gladieux P."/>
            <person name="Hiltunen Thoren M."/>
            <person name="Johannesson H."/>
        </authorList>
    </citation>
    <scope>NUCLEOTIDE SEQUENCE</scope>
    <source>
        <strain evidence="11">PSN309</strain>
    </source>
</reference>